<dbReference type="SUPFAM" id="SSF46785">
    <property type="entry name" value="Winged helix' DNA-binding domain"/>
    <property type="match status" value="1"/>
</dbReference>
<keyword evidence="6" id="KW-1185">Reference proteome</keyword>
<comment type="caution">
    <text evidence="5">The sequence shown here is derived from an EMBL/GenBank/DDBJ whole genome shotgun (WGS) entry which is preliminary data.</text>
</comment>
<organism evidence="5 6">
    <name type="scientific">Peiella sedimenti</name>
    <dbReference type="NCBI Taxonomy" id="3061083"/>
    <lineage>
        <taxon>Bacteria</taxon>
        <taxon>Pseudomonadati</taxon>
        <taxon>Pseudomonadota</taxon>
        <taxon>Alphaproteobacteria</taxon>
        <taxon>Caulobacterales</taxon>
        <taxon>Caulobacteraceae</taxon>
        <taxon>Peiella</taxon>
    </lineage>
</organism>
<reference evidence="5" key="1">
    <citation type="submission" date="2023-07" db="EMBL/GenBank/DDBJ databases">
        <title>Brevundimonas soil sp. nov., isolated from the soil of chemical plant.</title>
        <authorList>
            <person name="Wu N."/>
        </authorList>
    </citation>
    <scope>NUCLEOTIDE SEQUENCE</scope>
    <source>
        <strain evidence="5">XZ-24</strain>
    </source>
</reference>
<evidence type="ECO:0000256" key="3">
    <source>
        <dbReference type="ARBA" id="ARBA00023163"/>
    </source>
</evidence>
<evidence type="ECO:0000259" key="4">
    <source>
        <dbReference type="PROSITE" id="PS50987"/>
    </source>
</evidence>
<gene>
    <name evidence="5" type="ORF">Q0812_06790</name>
</gene>
<name>A0ABT8SNE3_9CAUL</name>
<feature type="domain" description="HTH arsR-type" evidence="4">
    <location>
        <begin position="14"/>
        <end position="111"/>
    </location>
</feature>
<keyword evidence="3" id="KW-0804">Transcription</keyword>
<dbReference type="PRINTS" id="PR00778">
    <property type="entry name" value="HTHARSR"/>
</dbReference>
<evidence type="ECO:0000313" key="6">
    <source>
        <dbReference type="Proteomes" id="UP001169063"/>
    </source>
</evidence>
<dbReference type="InterPro" id="IPR051011">
    <property type="entry name" value="Metal_resp_trans_reg"/>
</dbReference>
<dbReference type="InterPro" id="IPR036390">
    <property type="entry name" value="WH_DNA-bd_sf"/>
</dbReference>
<dbReference type="Gene3D" id="1.10.10.10">
    <property type="entry name" value="Winged helix-like DNA-binding domain superfamily/Winged helix DNA-binding domain"/>
    <property type="match status" value="1"/>
</dbReference>
<dbReference type="RefSeq" id="WP_302109556.1">
    <property type="nucleotide sequence ID" value="NZ_JAUKTR010000002.1"/>
</dbReference>
<sequence length="113" mass="11941">MSKSISPPPMDPDAFRGKAAEAAELLKALSHDGRLLILCALAGGETPAGALMPVTGLSQSALSQHLARLREQGLVRARREGVVIHYSIADTAALRVVGLLAEIFCAEKENQQP</sequence>
<dbReference type="EMBL" id="JAUKTR010000002">
    <property type="protein sequence ID" value="MDO1559133.1"/>
    <property type="molecule type" value="Genomic_DNA"/>
</dbReference>
<keyword evidence="1" id="KW-0805">Transcription regulation</keyword>
<evidence type="ECO:0000256" key="1">
    <source>
        <dbReference type="ARBA" id="ARBA00023015"/>
    </source>
</evidence>
<proteinExistence type="predicted"/>
<dbReference type="SMART" id="SM00418">
    <property type="entry name" value="HTH_ARSR"/>
    <property type="match status" value="1"/>
</dbReference>
<dbReference type="PANTHER" id="PTHR43132">
    <property type="entry name" value="ARSENICAL RESISTANCE OPERON REPRESSOR ARSR-RELATED"/>
    <property type="match status" value="1"/>
</dbReference>
<accession>A0ABT8SNE3</accession>
<dbReference type="PROSITE" id="PS50987">
    <property type="entry name" value="HTH_ARSR_2"/>
    <property type="match status" value="1"/>
</dbReference>
<dbReference type="NCBIfam" id="NF033788">
    <property type="entry name" value="HTH_metalloreg"/>
    <property type="match status" value="1"/>
</dbReference>
<evidence type="ECO:0000256" key="2">
    <source>
        <dbReference type="ARBA" id="ARBA00023125"/>
    </source>
</evidence>
<evidence type="ECO:0000313" key="5">
    <source>
        <dbReference type="EMBL" id="MDO1559133.1"/>
    </source>
</evidence>
<dbReference type="PANTHER" id="PTHR43132:SF2">
    <property type="entry name" value="ARSENICAL RESISTANCE OPERON REPRESSOR ARSR-RELATED"/>
    <property type="match status" value="1"/>
</dbReference>
<protein>
    <submittedName>
        <fullName evidence="5">Metalloregulator ArsR/SmtB family transcription factor</fullName>
    </submittedName>
</protein>
<dbReference type="CDD" id="cd00090">
    <property type="entry name" value="HTH_ARSR"/>
    <property type="match status" value="1"/>
</dbReference>
<dbReference type="Pfam" id="PF01022">
    <property type="entry name" value="HTH_5"/>
    <property type="match status" value="1"/>
</dbReference>
<dbReference type="InterPro" id="IPR001845">
    <property type="entry name" value="HTH_ArsR_DNA-bd_dom"/>
</dbReference>
<dbReference type="InterPro" id="IPR036388">
    <property type="entry name" value="WH-like_DNA-bd_sf"/>
</dbReference>
<keyword evidence="2" id="KW-0238">DNA-binding</keyword>
<dbReference type="Proteomes" id="UP001169063">
    <property type="component" value="Unassembled WGS sequence"/>
</dbReference>
<dbReference type="InterPro" id="IPR011991">
    <property type="entry name" value="ArsR-like_HTH"/>
</dbReference>